<dbReference type="GO" id="GO:0008270">
    <property type="term" value="F:zinc ion binding"/>
    <property type="evidence" value="ECO:0007669"/>
    <property type="project" value="InterPro"/>
</dbReference>
<dbReference type="GO" id="GO:0005737">
    <property type="term" value="C:cytoplasm"/>
    <property type="evidence" value="ECO:0007669"/>
    <property type="project" value="TreeGrafter"/>
</dbReference>
<feature type="coiled-coil region" evidence="1">
    <location>
        <begin position="204"/>
        <end position="235"/>
    </location>
</feature>
<dbReference type="GO" id="GO:0061630">
    <property type="term" value="F:ubiquitin protein ligase activity"/>
    <property type="evidence" value="ECO:0007669"/>
    <property type="project" value="InterPro"/>
</dbReference>
<proteinExistence type="predicted"/>
<dbReference type="Proteomes" id="UP000436088">
    <property type="component" value="Unassembled WGS sequence"/>
</dbReference>
<protein>
    <recommendedName>
        <fullName evidence="4">UBR-type domain-containing protein</fullName>
    </recommendedName>
</protein>
<comment type="caution">
    <text evidence="2">The sequence shown here is derived from an EMBL/GenBank/DDBJ whole genome shotgun (WGS) entry which is preliminary data.</text>
</comment>
<dbReference type="EMBL" id="VEPZ02001107">
    <property type="protein sequence ID" value="KAE8694641.1"/>
    <property type="molecule type" value="Genomic_DNA"/>
</dbReference>
<keyword evidence="1" id="KW-0175">Coiled coil</keyword>
<evidence type="ECO:0000313" key="2">
    <source>
        <dbReference type="EMBL" id="KAE8694641.1"/>
    </source>
</evidence>
<dbReference type="PANTHER" id="PTHR13513:SF9">
    <property type="entry name" value="E3 UBIQUITIN-PROTEIN LIGASE UBR7-RELATED"/>
    <property type="match status" value="1"/>
</dbReference>
<name>A0A6A2ZRH1_HIBSY</name>
<evidence type="ECO:0000313" key="3">
    <source>
        <dbReference type="Proteomes" id="UP000436088"/>
    </source>
</evidence>
<accession>A0A6A2ZRH1</accession>
<sequence length="303" mass="33467">MNAEELTAFEEADLVLGGDEGDERTYSKGYMKRQAIFSCLTCTPNGNAGICTACCWFHEEHICQSPPDETIWAAGGHRVPPFATSKDKSVMEDIPPIDDGAGQLENGVYPDSSQKDNMGADAKRESVSDVKKFVIGESSQNDGISSPFGSIAGTPATCIVGVDWLAASVDLGSKPLFLSKNWRDALCRCDKCLDMYKEKHISYLLDKEDSIAEYEKNAKQKREEKLQRREGAELNFFNNLGHVEKMEILNGIADFTDEFRSFLGSVDPSKAITEADVNQIFENLKNKKAANVVGFLFISWICS</sequence>
<reference evidence="2" key="1">
    <citation type="submission" date="2019-09" db="EMBL/GenBank/DDBJ databases">
        <title>Draft genome information of white flower Hibiscus syriacus.</title>
        <authorList>
            <person name="Kim Y.-M."/>
        </authorList>
    </citation>
    <scope>NUCLEOTIDE SEQUENCE [LARGE SCALE GENOMIC DNA]</scope>
    <source>
        <strain evidence="2">YM2019G1</strain>
    </source>
</reference>
<organism evidence="2 3">
    <name type="scientific">Hibiscus syriacus</name>
    <name type="common">Rose of Sharon</name>
    <dbReference type="NCBI Taxonomy" id="106335"/>
    <lineage>
        <taxon>Eukaryota</taxon>
        <taxon>Viridiplantae</taxon>
        <taxon>Streptophyta</taxon>
        <taxon>Embryophyta</taxon>
        <taxon>Tracheophyta</taxon>
        <taxon>Spermatophyta</taxon>
        <taxon>Magnoliopsida</taxon>
        <taxon>eudicotyledons</taxon>
        <taxon>Gunneridae</taxon>
        <taxon>Pentapetalae</taxon>
        <taxon>rosids</taxon>
        <taxon>malvids</taxon>
        <taxon>Malvales</taxon>
        <taxon>Malvaceae</taxon>
        <taxon>Malvoideae</taxon>
        <taxon>Hibiscus</taxon>
    </lineage>
</organism>
<keyword evidence="3" id="KW-1185">Reference proteome</keyword>
<dbReference type="PANTHER" id="PTHR13513">
    <property type="entry name" value="E3 UBIQUITIN-PROTEIN LIGASE UBR7"/>
    <property type="match status" value="1"/>
</dbReference>
<dbReference type="InterPro" id="IPR040204">
    <property type="entry name" value="UBR7"/>
</dbReference>
<gene>
    <name evidence="2" type="ORF">F3Y22_tig00110777pilonHSYRG00177</name>
</gene>
<evidence type="ECO:0008006" key="4">
    <source>
        <dbReference type="Google" id="ProtNLM"/>
    </source>
</evidence>
<evidence type="ECO:0000256" key="1">
    <source>
        <dbReference type="SAM" id="Coils"/>
    </source>
</evidence>
<dbReference type="AlphaFoldDB" id="A0A6A2ZRH1"/>